<keyword evidence="3" id="KW-1185">Reference proteome</keyword>
<feature type="non-terminal residue" evidence="2">
    <location>
        <position position="1"/>
    </location>
</feature>
<evidence type="ECO:0000313" key="3">
    <source>
        <dbReference type="Proteomes" id="UP001217089"/>
    </source>
</evidence>
<evidence type="ECO:0000313" key="2">
    <source>
        <dbReference type="EMBL" id="KAJ8321095.1"/>
    </source>
</evidence>
<dbReference type="InterPro" id="IPR000494">
    <property type="entry name" value="Rcpt_L-dom"/>
</dbReference>
<gene>
    <name evidence="2" type="ORF">KUTeg_002682</name>
</gene>
<dbReference type="Gene3D" id="3.80.20.20">
    <property type="entry name" value="Receptor L-domain"/>
    <property type="match status" value="1"/>
</dbReference>
<name>A0ABQ9FV43_TEGGR</name>
<accession>A0ABQ9FV43</accession>
<dbReference type="Proteomes" id="UP001217089">
    <property type="component" value="Unassembled WGS sequence"/>
</dbReference>
<dbReference type="EMBL" id="JARBDR010000141">
    <property type="protein sequence ID" value="KAJ8321095.1"/>
    <property type="molecule type" value="Genomic_DNA"/>
</dbReference>
<feature type="domain" description="Receptor L-domain" evidence="1">
    <location>
        <begin position="27"/>
        <end position="151"/>
    </location>
</feature>
<comment type="caution">
    <text evidence="2">The sequence shown here is derived from an EMBL/GenBank/DDBJ whole genome shotgun (WGS) entry which is preliminary data.</text>
</comment>
<sequence length="171" mass="18893">CHGTHVGFGFSGNLESHYNALVAKYKGCTHVEGNLEITNFYTSTNITYDMSFLSDIEVVTGYVLLGLLEVDTIPLVNLRLIRADNTYNIKNLEYGLIVAITSAGVPEDPDDEVVGLRELQLPSLKEISRGKVLLKNNPNLRFVDTIDWHAIVPGDKEPVTYGAQAYCSNCK</sequence>
<reference evidence="2 3" key="1">
    <citation type="submission" date="2022-12" db="EMBL/GenBank/DDBJ databases">
        <title>Chromosome-level genome of Tegillarca granosa.</title>
        <authorList>
            <person name="Kim J."/>
        </authorList>
    </citation>
    <scope>NUCLEOTIDE SEQUENCE [LARGE SCALE GENOMIC DNA]</scope>
    <source>
        <strain evidence="2">Teg-2019</strain>
        <tissue evidence="2">Adductor muscle</tissue>
    </source>
</reference>
<proteinExistence type="predicted"/>
<organism evidence="2 3">
    <name type="scientific">Tegillarca granosa</name>
    <name type="common">Malaysian cockle</name>
    <name type="synonym">Anadara granosa</name>
    <dbReference type="NCBI Taxonomy" id="220873"/>
    <lineage>
        <taxon>Eukaryota</taxon>
        <taxon>Metazoa</taxon>
        <taxon>Spiralia</taxon>
        <taxon>Lophotrochozoa</taxon>
        <taxon>Mollusca</taxon>
        <taxon>Bivalvia</taxon>
        <taxon>Autobranchia</taxon>
        <taxon>Pteriomorphia</taxon>
        <taxon>Arcoida</taxon>
        <taxon>Arcoidea</taxon>
        <taxon>Arcidae</taxon>
        <taxon>Tegillarca</taxon>
    </lineage>
</organism>
<evidence type="ECO:0000259" key="1">
    <source>
        <dbReference type="Pfam" id="PF01030"/>
    </source>
</evidence>
<dbReference type="Pfam" id="PF01030">
    <property type="entry name" value="Recep_L_domain"/>
    <property type="match status" value="1"/>
</dbReference>
<dbReference type="SUPFAM" id="SSF52058">
    <property type="entry name" value="L domain-like"/>
    <property type="match status" value="1"/>
</dbReference>
<protein>
    <recommendedName>
        <fullName evidence="1">Receptor L-domain domain-containing protein</fullName>
    </recommendedName>
</protein>
<dbReference type="InterPro" id="IPR036941">
    <property type="entry name" value="Rcpt_L-dom_sf"/>
</dbReference>